<protein>
    <submittedName>
        <fullName evidence="1">Uncharacterized protein</fullName>
    </submittedName>
</protein>
<dbReference type="AlphaFoldDB" id="T1BSP2"/>
<comment type="caution">
    <text evidence="1">The sequence shown here is derived from an EMBL/GenBank/DDBJ whole genome shotgun (WGS) entry which is preliminary data.</text>
</comment>
<reference evidence="1" key="2">
    <citation type="journal article" date="2014" name="ISME J.">
        <title>Microbial stratification in low pH oxic and suboxic macroscopic growths along an acid mine drainage.</title>
        <authorList>
            <person name="Mendez-Garcia C."/>
            <person name="Mesa V."/>
            <person name="Sprenger R.R."/>
            <person name="Richter M."/>
            <person name="Diez M.S."/>
            <person name="Solano J."/>
            <person name="Bargiela R."/>
            <person name="Golyshina O.V."/>
            <person name="Manteca A."/>
            <person name="Ramos J.L."/>
            <person name="Gallego J.R."/>
            <person name="Llorente I."/>
            <person name="Martins Dos Santos V.A."/>
            <person name="Jensen O.N."/>
            <person name="Pelaez A.I."/>
            <person name="Sanchez J."/>
            <person name="Ferrer M."/>
        </authorList>
    </citation>
    <scope>NUCLEOTIDE SEQUENCE</scope>
</reference>
<sequence length="110" mass="12612">MSAHSIRESNDADIIATQDVYDALKAKGWNEKIYPDGRKMLDSDCFEVGAEWTYGSYNPDPARLIAEAETIDGVPVVRLEEVLKWKKAFGREKDLRDVKLIEAYMKRETE</sequence>
<accession>T1BSP2</accession>
<organism evidence="1">
    <name type="scientific">mine drainage metagenome</name>
    <dbReference type="NCBI Taxonomy" id="410659"/>
    <lineage>
        <taxon>unclassified sequences</taxon>
        <taxon>metagenomes</taxon>
        <taxon>ecological metagenomes</taxon>
    </lineage>
</organism>
<reference evidence="1" key="1">
    <citation type="submission" date="2013-08" db="EMBL/GenBank/DDBJ databases">
        <authorList>
            <person name="Mendez C."/>
            <person name="Richter M."/>
            <person name="Ferrer M."/>
            <person name="Sanchez J."/>
        </authorList>
    </citation>
    <scope>NUCLEOTIDE SEQUENCE</scope>
</reference>
<evidence type="ECO:0000313" key="1">
    <source>
        <dbReference type="EMBL" id="EQD56199.1"/>
    </source>
</evidence>
<dbReference type="EMBL" id="AUZX01008368">
    <property type="protein sequence ID" value="EQD56199.1"/>
    <property type="molecule type" value="Genomic_DNA"/>
</dbReference>
<proteinExistence type="predicted"/>
<gene>
    <name evidence="1" type="ORF">B1A_11656</name>
</gene>
<name>T1BSP2_9ZZZZ</name>